<sequence length="404" mass="43006">MPTFEEARKIILDSIAPLGVEQVGLLDAAGRIIAEEIVAPRDLPLTDNSAMDGYAVITADCRETARLQVTGFIPAGGEIVSAVVPGTAIKIMTGAPVPPGCDAVVPVEETAEENGVVTIKAPVVQSQHIRFTGEDIAAGETAITAGTLLRPPEIGLLASFGYAVVRVYRRARVAILSTGDELVHLGTPPTPGRIVNSNSFSLAAAVKEIDAEPVLLGIARDNRDSLQAKMVEGLKADALITSAGVSAGDLDLVRDVLAELGIRQLFWRVDMKPGGPTAFGLKGTTPVFSLPGNPVSTMITFEEFVRPALLKMMGHTRVVRHRVPATLREEVRKKAGKVNFLRVRLERIDGNLVATTSGDQNTGILKTMIQADGVALLPKDRTSFAAGEELLVNVMRNELEMDEV</sequence>
<evidence type="ECO:0000256" key="9">
    <source>
        <dbReference type="ARBA" id="ARBA00023150"/>
    </source>
</evidence>
<dbReference type="GO" id="GO:0005829">
    <property type="term" value="C:cytosol"/>
    <property type="evidence" value="ECO:0007669"/>
    <property type="project" value="TreeGrafter"/>
</dbReference>
<dbReference type="GO" id="GO:0061599">
    <property type="term" value="F:molybdopterin molybdotransferase activity"/>
    <property type="evidence" value="ECO:0007669"/>
    <property type="project" value="UniProtKB-UniRule"/>
</dbReference>
<evidence type="ECO:0000256" key="7">
    <source>
        <dbReference type="ARBA" id="ARBA00022723"/>
    </source>
</evidence>
<comment type="cofactor">
    <cofactor evidence="1 11">
        <name>Mg(2+)</name>
        <dbReference type="ChEBI" id="CHEBI:18420"/>
    </cofactor>
</comment>
<keyword evidence="9 11" id="KW-0501">Molybdenum cofactor biosynthesis</keyword>
<dbReference type="InterPro" id="IPR036135">
    <property type="entry name" value="MoeA_linker/N_sf"/>
</dbReference>
<dbReference type="Gene3D" id="3.90.105.10">
    <property type="entry name" value="Molybdopterin biosynthesis moea protein, domain 2"/>
    <property type="match status" value="1"/>
</dbReference>
<evidence type="ECO:0000256" key="2">
    <source>
        <dbReference type="ARBA" id="ARBA00002901"/>
    </source>
</evidence>
<evidence type="ECO:0000256" key="3">
    <source>
        <dbReference type="ARBA" id="ARBA00005046"/>
    </source>
</evidence>
<dbReference type="PANTHER" id="PTHR10192">
    <property type="entry name" value="MOLYBDOPTERIN BIOSYNTHESIS PROTEIN"/>
    <property type="match status" value="1"/>
</dbReference>
<accession>A0A562VPJ7</accession>
<dbReference type="FunFam" id="3.40.980.10:FF:000004">
    <property type="entry name" value="Molybdopterin molybdenumtransferase"/>
    <property type="match status" value="1"/>
</dbReference>
<name>A0A562VPJ7_9BACT</name>
<dbReference type="NCBIfam" id="TIGR00177">
    <property type="entry name" value="molyb_syn"/>
    <property type="match status" value="1"/>
</dbReference>
<dbReference type="GO" id="GO:0006777">
    <property type="term" value="P:Mo-molybdopterin cofactor biosynthetic process"/>
    <property type="evidence" value="ECO:0007669"/>
    <property type="project" value="UniProtKB-UniRule"/>
</dbReference>
<feature type="domain" description="MoaB/Mog" evidence="12">
    <location>
        <begin position="174"/>
        <end position="311"/>
    </location>
</feature>
<dbReference type="EMBL" id="VLLN01000006">
    <property type="protein sequence ID" value="TWJ19810.1"/>
    <property type="molecule type" value="Genomic_DNA"/>
</dbReference>
<reference evidence="13 14" key="1">
    <citation type="submission" date="2019-07" db="EMBL/GenBank/DDBJ databases">
        <title>Genomic Encyclopedia of Archaeal and Bacterial Type Strains, Phase II (KMG-II): from individual species to whole genera.</title>
        <authorList>
            <person name="Goeker M."/>
        </authorList>
    </citation>
    <scope>NUCLEOTIDE SEQUENCE [LARGE SCALE GENOMIC DNA]</scope>
    <source>
        <strain evidence="13 14">ATCC BAA-1139</strain>
    </source>
</reference>
<dbReference type="Gene3D" id="3.40.980.10">
    <property type="entry name" value="MoaB/Mog-like domain"/>
    <property type="match status" value="1"/>
</dbReference>
<dbReference type="Pfam" id="PF03453">
    <property type="entry name" value="MoeA_N"/>
    <property type="match status" value="1"/>
</dbReference>
<dbReference type="Pfam" id="PF00994">
    <property type="entry name" value="MoCF_biosynth"/>
    <property type="match status" value="1"/>
</dbReference>
<evidence type="ECO:0000256" key="10">
    <source>
        <dbReference type="ARBA" id="ARBA00047317"/>
    </source>
</evidence>
<dbReference type="UniPathway" id="UPA00344"/>
<dbReference type="SUPFAM" id="SSF53218">
    <property type="entry name" value="Molybdenum cofactor biosynthesis proteins"/>
    <property type="match status" value="1"/>
</dbReference>
<evidence type="ECO:0000313" key="14">
    <source>
        <dbReference type="Proteomes" id="UP000319449"/>
    </source>
</evidence>
<dbReference type="GO" id="GO:0046872">
    <property type="term" value="F:metal ion binding"/>
    <property type="evidence" value="ECO:0007669"/>
    <property type="project" value="UniProtKB-UniRule"/>
</dbReference>
<proteinExistence type="inferred from homology"/>
<evidence type="ECO:0000256" key="11">
    <source>
        <dbReference type="RuleBase" id="RU365090"/>
    </source>
</evidence>
<evidence type="ECO:0000256" key="6">
    <source>
        <dbReference type="ARBA" id="ARBA00022679"/>
    </source>
</evidence>
<evidence type="ECO:0000256" key="4">
    <source>
        <dbReference type="ARBA" id="ARBA00010763"/>
    </source>
</evidence>
<keyword evidence="5 11" id="KW-0500">Molybdenum</keyword>
<dbReference type="FunFam" id="2.170.190.11:FF:000001">
    <property type="entry name" value="Molybdopterin molybdenumtransferase"/>
    <property type="match status" value="1"/>
</dbReference>
<dbReference type="EC" id="2.10.1.1" evidence="11"/>
<dbReference type="NCBIfam" id="NF045515">
    <property type="entry name" value="Glp_gephyrin"/>
    <property type="match status" value="1"/>
</dbReference>
<dbReference type="AlphaFoldDB" id="A0A562VPJ7"/>
<dbReference type="SUPFAM" id="SSF63882">
    <property type="entry name" value="MoeA N-terminal region -like"/>
    <property type="match status" value="1"/>
</dbReference>
<comment type="similarity">
    <text evidence="4 11">Belongs to the MoeA family.</text>
</comment>
<evidence type="ECO:0000313" key="13">
    <source>
        <dbReference type="EMBL" id="TWJ19810.1"/>
    </source>
</evidence>
<gene>
    <name evidence="13" type="ORF">JN12_01295</name>
</gene>
<dbReference type="Gene3D" id="2.40.340.10">
    <property type="entry name" value="MoeA, C-terminal, domain IV"/>
    <property type="match status" value="1"/>
</dbReference>
<dbReference type="Pfam" id="PF03454">
    <property type="entry name" value="MoeA_C"/>
    <property type="match status" value="1"/>
</dbReference>
<keyword evidence="8 11" id="KW-0460">Magnesium</keyword>
<keyword evidence="14" id="KW-1185">Reference proteome</keyword>
<evidence type="ECO:0000256" key="5">
    <source>
        <dbReference type="ARBA" id="ARBA00022505"/>
    </source>
</evidence>
<dbReference type="OrthoDB" id="9804758at2"/>
<evidence type="ECO:0000256" key="8">
    <source>
        <dbReference type="ARBA" id="ARBA00022842"/>
    </source>
</evidence>
<evidence type="ECO:0000259" key="12">
    <source>
        <dbReference type="SMART" id="SM00852"/>
    </source>
</evidence>
<comment type="caution">
    <text evidence="13">The sequence shown here is derived from an EMBL/GenBank/DDBJ whole genome shotgun (WGS) entry which is preliminary data.</text>
</comment>
<dbReference type="RefSeq" id="WP_145019980.1">
    <property type="nucleotide sequence ID" value="NZ_VLLN01000006.1"/>
</dbReference>
<keyword evidence="7 11" id="KW-0479">Metal-binding</keyword>
<dbReference type="InterPro" id="IPR036425">
    <property type="entry name" value="MoaB/Mog-like_dom_sf"/>
</dbReference>
<comment type="pathway">
    <text evidence="3 11">Cofactor biosynthesis; molybdopterin biosynthesis.</text>
</comment>
<dbReference type="Gene3D" id="2.170.190.11">
    <property type="entry name" value="Molybdopterin biosynthesis moea protein, domain 3"/>
    <property type="match status" value="1"/>
</dbReference>
<dbReference type="CDD" id="cd00887">
    <property type="entry name" value="MoeA"/>
    <property type="match status" value="1"/>
</dbReference>
<evidence type="ECO:0000256" key="1">
    <source>
        <dbReference type="ARBA" id="ARBA00001946"/>
    </source>
</evidence>
<dbReference type="InterPro" id="IPR001453">
    <property type="entry name" value="MoaB/Mog_dom"/>
</dbReference>
<organism evidence="13 14">
    <name type="scientific">Geobacter argillaceus</name>
    <dbReference type="NCBI Taxonomy" id="345631"/>
    <lineage>
        <taxon>Bacteria</taxon>
        <taxon>Pseudomonadati</taxon>
        <taxon>Thermodesulfobacteriota</taxon>
        <taxon>Desulfuromonadia</taxon>
        <taxon>Geobacterales</taxon>
        <taxon>Geobacteraceae</taxon>
        <taxon>Geobacter</taxon>
    </lineage>
</organism>
<comment type="function">
    <text evidence="2 11">Catalyzes the insertion of molybdate into adenylated molybdopterin with the concomitant release of AMP.</text>
</comment>
<comment type="catalytic activity">
    <reaction evidence="10">
        <text>adenylyl-molybdopterin + molybdate = Mo-molybdopterin + AMP + H(+)</text>
        <dbReference type="Rhea" id="RHEA:35047"/>
        <dbReference type="ChEBI" id="CHEBI:15378"/>
        <dbReference type="ChEBI" id="CHEBI:36264"/>
        <dbReference type="ChEBI" id="CHEBI:62727"/>
        <dbReference type="ChEBI" id="CHEBI:71302"/>
        <dbReference type="ChEBI" id="CHEBI:456215"/>
        <dbReference type="EC" id="2.10.1.1"/>
    </reaction>
</comment>
<protein>
    <recommendedName>
        <fullName evidence="11">Molybdopterin molybdenumtransferase</fullName>
        <ecNumber evidence="11">2.10.1.1</ecNumber>
    </recommendedName>
</protein>
<dbReference type="SMART" id="SM00852">
    <property type="entry name" value="MoCF_biosynth"/>
    <property type="match status" value="1"/>
</dbReference>
<dbReference type="Proteomes" id="UP000319449">
    <property type="component" value="Unassembled WGS sequence"/>
</dbReference>
<dbReference type="InterPro" id="IPR038987">
    <property type="entry name" value="MoeA-like"/>
</dbReference>
<keyword evidence="6 11" id="KW-0808">Transferase</keyword>
<dbReference type="InterPro" id="IPR036688">
    <property type="entry name" value="MoeA_C_domain_IV_sf"/>
</dbReference>
<dbReference type="PANTHER" id="PTHR10192:SF5">
    <property type="entry name" value="GEPHYRIN"/>
    <property type="match status" value="1"/>
</dbReference>
<dbReference type="InterPro" id="IPR005110">
    <property type="entry name" value="MoeA_linker/N"/>
</dbReference>
<dbReference type="SUPFAM" id="SSF63867">
    <property type="entry name" value="MoeA C-terminal domain-like"/>
    <property type="match status" value="1"/>
</dbReference>
<dbReference type="InterPro" id="IPR005111">
    <property type="entry name" value="MoeA_C_domain_IV"/>
</dbReference>